<evidence type="ECO:0000313" key="20">
    <source>
        <dbReference type="EMBL" id="ETN38703.1"/>
    </source>
</evidence>
<dbReference type="eggNOG" id="KOG1080">
    <property type="taxonomic scope" value="Eukaryota"/>
</dbReference>
<keyword evidence="21" id="KW-1185">Reference proteome</keyword>
<dbReference type="SUPFAM" id="SSF54928">
    <property type="entry name" value="RNA-binding domain, RBD"/>
    <property type="match status" value="1"/>
</dbReference>
<keyword evidence="7 16" id="KW-0808">Transferase</keyword>
<evidence type="ECO:0000256" key="13">
    <source>
        <dbReference type="ARBA" id="ARBA00047571"/>
    </source>
</evidence>
<dbReference type="GO" id="GO:0140999">
    <property type="term" value="F:histone H3K4 trimethyltransferase activity"/>
    <property type="evidence" value="ECO:0007669"/>
    <property type="project" value="UniProtKB-EC"/>
</dbReference>
<keyword evidence="6 16" id="KW-0489">Methyltransferase</keyword>
<dbReference type="VEuPathDB" id="FungiDB:HMPREF1541_06740"/>
<dbReference type="InterPro" id="IPR024636">
    <property type="entry name" value="SET_assoc"/>
</dbReference>
<comment type="subcellular location">
    <subcellularLocation>
        <location evidence="2">Chromosome</location>
    </subcellularLocation>
    <subcellularLocation>
        <location evidence="1 16">Nucleus</location>
    </subcellularLocation>
</comment>
<evidence type="ECO:0000256" key="9">
    <source>
        <dbReference type="ARBA" id="ARBA00022853"/>
    </source>
</evidence>
<feature type="compositionally biased region" description="Basic and acidic residues" evidence="17">
    <location>
        <begin position="74"/>
        <end position="83"/>
    </location>
</feature>
<dbReference type="PROSITE" id="PS50280">
    <property type="entry name" value="SET"/>
    <property type="match status" value="1"/>
</dbReference>
<evidence type="ECO:0000256" key="3">
    <source>
        <dbReference type="ARBA" id="ARBA00012182"/>
    </source>
</evidence>
<feature type="region of interest" description="Disordered" evidence="17">
    <location>
        <begin position="70"/>
        <end position="94"/>
    </location>
</feature>
<dbReference type="PANTHER" id="PTHR45814">
    <property type="entry name" value="HISTONE-LYSINE N-METHYLTRANSFERASE SETD1"/>
    <property type="match status" value="1"/>
</dbReference>
<dbReference type="STRING" id="1220924.W2RSH7"/>
<evidence type="ECO:0000256" key="11">
    <source>
        <dbReference type="ARBA" id="ARBA00044492"/>
    </source>
</evidence>
<evidence type="ECO:0000256" key="14">
    <source>
        <dbReference type="ARBA" id="ARBA00047583"/>
    </source>
</evidence>
<dbReference type="InterPro" id="IPR035979">
    <property type="entry name" value="RBD_domain_sf"/>
</dbReference>
<dbReference type="Gene3D" id="2.170.270.10">
    <property type="entry name" value="SET domain"/>
    <property type="match status" value="1"/>
</dbReference>
<evidence type="ECO:0000256" key="7">
    <source>
        <dbReference type="ARBA" id="ARBA00022679"/>
    </source>
</evidence>
<dbReference type="PANTHER" id="PTHR45814:SF2">
    <property type="entry name" value="HISTONE-LYSINE N-METHYLTRANSFERASE SETD1"/>
    <property type="match status" value="1"/>
</dbReference>
<evidence type="ECO:0000256" key="6">
    <source>
        <dbReference type="ARBA" id="ARBA00022603"/>
    </source>
</evidence>
<organism evidence="20 21">
    <name type="scientific">Cyphellophora europaea (strain CBS 101466)</name>
    <name type="common">Phialophora europaea</name>
    <dbReference type="NCBI Taxonomy" id="1220924"/>
    <lineage>
        <taxon>Eukaryota</taxon>
        <taxon>Fungi</taxon>
        <taxon>Dikarya</taxon>
        <taxon>Ascomycota</taxon>
        <taxon>Pezizomycotina</taxon>
        <taxon>Eurotiomycetes</taxon>
        <taxon>Chaetothyriomycetidae</taxon>
        <taxon>Chaetothyriales</taxon>
        <taxon>Cyphellophoraceae</taxon>
        <taxon>Cyphellophora</taxon>
    </lineage>
</organism>
<dbReference type="InterPro" id="IPR044570">
    <property type="entry name" value="Set1-like"/>
</dbReference>
<dbReference type="SUPFAM" id="SSF82199">
    <property type="entry name" value="SET domain"/>
    <property type="match status" value="1"/>
</dbReference>
<dbReference type="GO" id="GO:0032259">
    <property type="term" value="P:methylation"/>
    <property type="evidence" value="ECO:0007669"/>
    <property type="project" value="UniProtKB-KW"/>
</dbReference>
<dbReference type="Gene3D" id="3.30.70.330">
    <property type="match status" value="1"/>
</dbReference>
<dbReference type="Proteomes" id="UP000030752">
    <property type="component" value="Unassembled WGS sequence"/>
</dbReference>
<keyword evidence="10 16" id="KW-0539">Nucleus</keyword>
<feature type="region of interest" description="Disordered" evidence="17">
    <location>
        <begin position="1"/>
        <end position="53"/>
    </location>
</feature>
<evidence type="ECO:0000256" key="17">
    <source>
        <dbReference type="SAM" id="MobiDB-lite"/>
    </source>
</evidence>
<feature type="compositionally biased region" description="Basic and acidic residues" evidence="17">
    <location>
        <begin position="826"/>
        <end position="844"/>
    </location>
</feature>
<protein>
    <recommendedName>
        <fullName evidence="4 16">Histone-lysine N-methyltransferase, H3 lysine-4 specific</fullName>
        <ecNumber evidence="3 16">2.1.1.354</ecNumber>
    </recommendedName>
</protein>
<dbReference type="Pfam" id="PF11767">
    <property type="entry name" value="SET_assoc"/>
    <property type="match status" value="1"/>
</dbReference>
<dbReference type="GeneID" id="19974079"/>
<accession>W2RSH7</accession>
<comment type="function">
    <text evidence="16">Catalytic component of the COMPASS (Set1C) complex that specifically mono-, di- and trimethylates histone H3 to form H3K4me1/2/3. COMPASS recognizes ubiquitinated H2B on one face of the nucleosome which stimulates the methylation of H3 on the opposing face.</text>
</comment>
<dbReference type="PROSITE" id="PS50868">
    <property type="entry name" value="POST_SET"/>
    <property type="match status" value="1"/>
</dbReference>
<dbReference type="EMBL" id="KB822722">
    <property type="protein sequence ID" value="ETN38703.1"/>
    <property type="molecule type" value="Genomic_DNA"/>
</dbReference>
<dbReference type="HOGENOM" id="CLU_004391_1_0_1"/>
<feature type="region of interest" description="Disordered" evidence="17">
    <location>
        <begin position="715"/>
        <end position="754"/>
    </location>
</feature>
<feature type="region of interest" description="Disordered" evidence="17">
    <location>
        <begin position="826"/>
        <end position="887"/>
    </location>
</feature>
<feature type="region of interest" description="Disordered" evidence="17">
    <location>
        <begin position="683"/>
        <end position="703"/>
    </location>
</feature>
<keyword evidence="5 16" id="KW-0158">Chromosome</keyword>
<evidence type="ECO:0000256" key="5">
    <source>
        <dbReference type="ARBA" id="ARBA00022454"/>
    </source>
</evidence>
<evidence type="ECO:0000313" key="21">
    <source>
        <dbReference type="Proteomes" id="UP000030752"/>
    </source>
</evidence>
<feature type="compositionally biased region" description="Basic and acidic residues" evidence="17">
    <location>
        <begin position="1033"/>
        <end position="1047"/>
    </location>
</feature>
<name>W2RSH7_CYPE1</name>
<feature type="compositionally biased region" description="Basic and acidic residues" evidence="17">
    <location>
        <begin position="434"/>
        <end position="443"/>
    </location>
</feature>
<dbReference type="PIRSF" id="PIRSF037104">
    <property type="entry name" value="Histone_H3-K4_mtfrase_Set1_fun"/>
    <property type="match status" value="1"/>
</dbReference>
<dbReference type="InParanoid" id="W2RSH7"/>
<feature type="compositionally biased region" description="Basic and acidic residues" evidence="17">
    <location>
        <begin position="869"/>
        <end position="883"/>
    </location>
</feature>
<feature type="domain" description="Post-SET" evidence="19">
    <location>
        <begin position="1225"/>
        <end position="1241"/>
    </location>
</feature>
<comment type="catalytic activity">
    <reaction evidence="13 16">
        <text>L-lysyl(4)-[histone H3] + 3 S-adenosyl-L-methionine = N(6),N(6),N(6)-trimethyl-L-lysyl(4)-[histone H3] + 3 S-adenosyl-L-homocysteine + 3 H(+)</text>
        <dbReference type="Rhea" id="RHEA:60260"/>
        <dbReference type="Rhea" id="RHEA-COMP:15537"/>
        <dbReference type="Rhea" id="RHEA-COMP:15547"/>
        <dbReference type="ChEBI" id="CHEBI:15378"/>
        <dbReference type="ChEBI" id="CHEBI:29969"/>
        <dbReference type="ChEBI" id="CHEBI:57856"/>
        <dbReference type="ChEBI" id="CHEBI:59789"/>
        <dbReference type="ChEBI" id="CHEBI:61961"/>
        <dbReference type="EC" id="2.1.1.354"/>
    </reaction>
</comment>
<comment type="subunit">
    <text evidence="12">Component of the Set1C/COMPASS complex.</text>
</comment>
<dbReference type="InterPro" id="IPR001214">
    <property type="entry name" value="SET_dom"/>
</dbReference>
<sequence length="1241" mass="138116">MSRPPGTNFADFSSNIASGLGKENNQPLLSHSGRATTEAPDQHSLSLGSPPLSASVRAYTSNADLHPITAKLGSRNDSDHHSGDILNELGSVDSSSTASSVFTTAFPNSSMAAANGLQYTSLTPLTNSDSPPRGKLMSPSLDSNGYGAMHNGLPVRATMTPLHTPPAHRKMARDPDPCVKGTKCTYDPELDKSLHSKDKRKSKAIFEDFGTKPEHSVAPPDPRLAIPNYKNSIVGVRKSKFRNVLADLKLWTPDVTTVVAAATAASIIVTGFDPMVPIAQLMALFSQYGDIADIDNKSDPITGRFLGICTVSYQDCASFQGGGPISASLATKTAFMEGKRGQRVGLRTVKVEVDRDGTLTDALIKKTIAAQRRETGITKPQPPPSPATPSTPQLPNIPAPGPPPTAPKGPAARPSTTRPPPPSLAASYTPPLPKPERPAKPERPNLVESNLAESVQNQPYIFISGEHVPVLSTTIPHMKKRLRQYDWREIRCDGTGYFLIFEQSRNGQLEAQRTFSTCNGLPLFTYYMHMELKMNGVSQQPSAGEPAPVLPPAPIPYMTNRQQYKQRRLQELDLEEEKKQRARDLDPARAVVQLVVHELREKLIADVKSRVAVRALHDYLDPNKLAAKRRQYGIDDPRDARRPLHGRRDDGSSTPDSRLDPLGNRRSVKSLNVLSLPKIGKRTGVDSMAGFRDERRKAPPRPYVRPLFHQLSQFHDDEDSEDEHATTFTQDTEEPDSRPPSRMSMTSVSDDDDELLRKATKRRLHAKEDAEETVVKQESDIAKEDMIISKLERNIYEMSPSSRKRKRLMQELHARKRQKADDELFGVDKADLERETSADVKDETPVEATPEVEEKVATKKPKTKKKTKKEILQEQEAERRAQAEAEADQVVDDVLELAAEEEAIAEQAEKRPVVEWGVSANQPEPTVEDDEDIVMDLRGWQASLMDEEDLELLSEVLKDKKRMPVGNAGAWAWRQEQLRTLKRGSVAGGLRKEPAIEGYFVPNPSGSARTEPIKKILESEKSKYLPHRIKVQQAREKRQAEAKKEPSAKVTELPKTTSRGKRADDRRTIKDLDRQREMLQTMGGDDDLTRFNQLQKRKKPVKFARSAIHNWGLYSLEPITTGEMIIEYVGEKIRQEIADLREIKYTESGIGSSYLFRIDEGTVVDATKKGGIARFINHSCDPNCTAKIIRVGGTKRIVIYALRDIEKDEELTYDYKFEREIGSDDRIPCLCGSASCKGFLN</sequence>
<dbReference type="GO" id="GO:0003676">
    <property type="term" value="F:nucleic acid binding"/>
    <property type="evidence" value="ECO:0007669"/>
    <property type="project" value="InterPro"/>
</dbReference>
<comment type="function">
    <text evidence="11">Catalytic component of the COMPASS (Set1C) complex that specifically mono-, di- and trimethylates histone H3 to form H3K4me1/2/3. Binds RNAs which might negatively affect its histone methyltransferase activity. COMPASS recognizes ubiquitinated H2B on one face of the nucleosome which stimulates the methylation of H3 on the opposing face.</text>
</comment>
<evidence type="ECO:0000256" key="1">
    <source>
        <dbReference type="ARBA" id="ARBA00004123"/>
    </source>
</evidence>
<feature type="domain" description="SET" evidence="18">
    <location>
        <begin position="1099"/>
        <end position="1216"/>
    </location>
</feature>
<evidence type="ECO:0000256" key="16">
    <source>
        <dbReference type="PIRNR" id="PIRNR037104"/>
    </source>
</evidence>
<comment type="subunit">
    <text evidence="16">Component of the COMPASS (Set1C) complex.</text>
</comment>
<dbReference type="InterPro" id="IPR017111">
    <property type="entry name" value="Set1_fungi"/>
</dbReference>
<evidence type="ECO:0000259" key="19">
    <source>
        <dbReference type="PROSITE" id="PS50868"/>
    </source>
</evidence>
<gene>
    <name evidence="20" type="ORF">HMPREF1541_06740</name>
</gene>
<feature type="region of interest" description="Disordered" evidence="17">
    <location>
        <begin position="1033"/>
        <end position="1064"/>
    </location>
</feature>
<keyword evidence="8 16" id="KW-0949">S-adenosyl-L-methionine</keyword>
<reference evidence="20 21" key="1">
    <citation type="submission" date="2013-03" db="EMBL/GenBank/DDBJ databases">
        <title>The Genome Sequence of Phialophora europaea CBS 101466.</title>
        <authorList>
            <consortium name="The Broad Institute Genomics Platform"/>
            <person name="Cuomo C."/>
            <person name="de Hoog S."/>
            <person name="Gorbushina A."/>
            <person name="Walker B."/>
            <person name="Young S.K."/>
            <person name="Zeng Q."/>
            <person name="Gargeya S."/>
            <person name="Fitzgerald M."/>
            <person name="Haas B."/>
            <person name="Abouelleil A."/>
            <person name="Allen A.W."/>
            <person name="Alvarado L."/>
            <person name="Arachchi H.M."/>
            <person name="Berlin A.M."/>
            <person name="Chapman S.B."/>
            <person name="Gainer-Dewar J."/>
            <person name="Goldberg J."/>
            <person name="Griggs A."/>
            <person name="Gujja S."/>
            <person name="Hansen M."/>
            <person name="Howarth C."/>
            <person name="Imamovic A."/>
            <person name="Ireland A."/>
            <person name="Larimer J."/>
            <person name="McCowan C."/>
            <person name="Murphy C."/>
            <person name="Pearson M."/>
            <person name="Poon T.W."/>
            <person name="Priest M."/>
            <person name="Roberts A."/>
            <person name="Saif S."/>
            <person name="Shea T."/>
            <person name="Sisk P."/>
            <person name="Sykes S."/>
            <person name="Wortman J."/>
            <person name="Nusbaum C."/>
            <person name="Birren B."/>
        </authorList>
    </citation>
    <scope>NUCLEOTIDE SEQUENCE [LARGE SCALE GENOMIC DNA]</scope>
    <source>
        <strain evidence="20 21">CBS 101466</strain>
    </source>
</reference>
<feature type="compositionally biased region" description="Pro residues" evidence="17">
    <location>
        <begin position="380"/>
        <end position="389"/>
    </location>
</feature>
<dbReference type="Pfam" id="PF11764">
    <property type="entry name" value="N-SET"/>
    <property type="match status" value="1"/>
</dbReference>
<feature type="compositionally biased region" description="Basic residues" evidence="17">
    <location>
        <begin position="858"/>
        <end position="868"/>
    </location>
</feature>
<dbReference type="InterPro" id="IPR024657">
    <property type="entry name" value="COMPASS_Set1_N-SET"/>
</dbReference>
<evidence type="ECO:0000256" key="12">
    <source>
        <dbReference type="ARBA" id="ARBA00044515"/>
    </source>
</evidence>
<feature type="compositionally biased region" description="Low complexity" evidence="17">
    <location>
        <begin position="44"/>
        <end position="53"/>
    </location>
</feature>
<feature type="compositionally biased region" description="Pro residues" evidence="17">
    <location>
        <begin position="395"/>
        <end position="407"/>
    </location>
</feature>
<evidence type="ECO:0000256" key="2">
    <source>
        <dbReference type="ARBA" id="ARBA00004286"/>
    </source>
</evidence>
<feature type="compositionally biased region" description="Polar residues" evidence="17">
    <location>
        <begin position="10"/>
        <end position="35"/>
    </location>
</feature>
<keyword evidence="9 16" id="KW-0156">Chromatin regulator</keyword>
<evidence type="ECO:0000256" key="15">
    <source>
        <dbReference type="ARBA" id="ARBA00049129"/>
    </source>
</evidence>
<dbReference type="InterPro" id="IPR046341">
    <property type="entry name" value="SET_dom_sf"/>
</dbReference>
<dbReference type="GO" id="GO:0048188">
    <property type="term" value="C:Set1C/COMPASS complex"/>
    <property type="evidence" value="ECO:0007669"/>
    <property type="project" value="InterPro"/>
</dbReference>
<dbReference type="GO" id="GO:0005694">
    <property type="term" value="C:chromosome"/>
    <property type="evidence" value="ECO:0007669"/>
    <property type="project" value="UniProtKB-SubCell"/>
</dbReference>
<dbReference type="SMART" id="SM00317">
    <property type="entry name" value="SET"/>
    <property type="match status" value="1"/>
</dbReference>
<proteinExistence type="predicted"/>
<dbReference type="RefSeq" id="XP_008719292.1">
    <property type="nucleotide sequence ID" value="XM_008721070.1"/>
</dbReference>
<dbReference type="SMART" id="SM01291">
    <property type="entry name" value="N-SET"/>
    <property type="match status" value="1"/>
</dbReference>
<feature type="compositionally biased region" description="Basic and acidic residues" evidence="17">
    <location>
        <begin position="632"/>
        <end position="651"/>
    </location>
</feature>
<dbReference type="PROSITE" id="PS51572">
    <property type="entry name" value="SAM_MT43_1"/>
    <property type="match status" value="1"/>
</dbReference>
<comment type="catalytic activity">
    <reaction evidence="15">
        <text>N(6),N(6)-dimethyl-L-lysyl(4)-[histone H3] + S-adenosyl-L-methionine = N(6),N(6),N(6)-trimethyl-L-lysyl(4)-[histone H3] + S-adenosyl-L-homocysteine + H(+)</text>
        <dbReference type="Rhea" id="RHEA:60272"/>
        <dbReference type="Rhea" id="RHEA-COMP:15537"/>
        <dbReference type="Rhea" id="RHEA-COMP:15540"/>
        <dbReference type="ChEBI" id="CHEBI:15378"/>
        <dbReference type="ChEBI" id="CHEBI:57856"/>
        <dbReference type="ChEBI" id="CHEBI:59789"/>
        <dbReference type="ChEBI" id="CHEBI:61961"/>
        <dbReference type="ChEBI" id="CHEBI:61976"/>
    </reaction>
</comment>
<evidence type="ECO:0000256" key="4">
    <source>
        <dbReference type="ARBA" id="ARBA00015839"/>
    </source>
</evidence>
<dbReference type="EC" id="2.1.1.354" evidence="3 16"/>
<evidence type="ECO:0000256" key="8">
    <source>
        <dbReference type="ARBA" id="ARBA00022691"/>
    </source>
</evidence>
<dbReference type="AlphaFoldDB" id="W2RSH7"/>
<dbReference type="InterPro" id="IPR003616">
    <property type="entry name" value="Post-SET_dom"/>
</dbReference>
<comment type="catalytic activity">
    <reaction evidence="14">
        <text>N(6)-methyl-L-lysyl(4)-[histone H3] + S-adenosyl-L-methionine = N(6),N(6)-dimethyl-L-lysyl(4)-[histone H3] + S-adenosyl-L-homocysteine + H(+)</text>
        <dbReference type="Rhea" id="RHEA:60268"/>
        <dbReference type="Rhea" id="RHEA-COMP:15540"/>
        <dbReference type="Rhea" id="RHEA-COMP:15543"/>
        <dbReference type="ChEBI" id="CHEBI:15378"/>
        <dbReference type="ChEBI" id="CHEBI:57856"/>
        <dbReference type="ChEBI" id="CHEBI:59789"/>
        <dbReference type="ChEBI" id="CHEBI:61929"/>
        <dbReference type="ChEBI" id="CHEBI:61976"/>
    </reaction>
</comment>
<feature type="region of interest" description="Disordered" evidence="17">
    <location>
        <begin position="370"/>
        <end position="443"/>
    </location>
</feature>
<evidence type="ECO:0000256" key="10">
    <source>
        <dbReference type="ARBA" id="ARBA00023242"/>
    </source>
</evidence>
<dbReference type="Pfam" id="PF00856">
    <property type="entry name" value="SET"/>
    <property type="match status" value="1"/>
</dbReference>
<dbReference type="SMART" id="SM00508">
    <property type="entry name" value="PostSET"/>
    <property type="match status" value="1"/>
</dbReference>
<evidence type="ECO:0000259" key="18">
    <source>
        <dbReference type="PROSITE" id="PS50280"/>
    </source>
</evidence>
<dbReference type="InterPro" id="IPR012677">
    <property type="entry name" value="Nucleotide-bd_a/b_plait_sf"/>
</dbReference>
<dbReference type="OrthoDB" id="308383at2759"/>
<feature type="region of interest" description="Disordered" evidence="17">
    <location>
        <begin position="123"/>
        <end position="145"/>
    </location>
</feature>
<feature type="region of interest" description="Disordered" evidence="17">
    <location>
        <begin position="630"/>
        <end position="666"/>
    </location>
</feature>